<feature type="transmembrane region" description="Helical" evidence="1">
    <location>
        <begin position="20"/>
        <end position="42"/>
    </location>
</feature>
<keyword evidence="1" id="KW-0812">Transmembrane</keyword>
<comment type="caution">
    <text evidence="2">The sequence shown here is derived from an EMBL/GenBank/DDBJ whole genome shotgun (WGS) entry which is preliminary data.</text>
</comment>
<evidence type="ECO:0000313" key="2">
    <source>
        <dbReference type="EMBL" id="NNG23200.1"/>
    </source>
</evidence>
<gene>
    <name evidence="2" type="ORF">HGB41_09330</name>
</gene>
<dbReference type="EMBL" id="JABAIV010000003">
    <property type="protein sequence ID" value="NNG23200.1"/>
    <property type="molecule type" value="Genomic_DNA"/>
</dbReference>
<keyword evidence="3" id="KW-1185">Reference proteome</keyword>
<dbReference type="Pfam" id="PF05137">
    <property type="entry name" value="PilN"/>
    <property type="match status" value="1"/>
</dbReference>
<protein>
    <submittedName>
        <fullName evidence="2">PilN domain-containing protein</fullName>
    </submittedName>
</protein>
<organism evidence="2 3">
    <name type="scientific">Telluria aromaticivorans</name>
    <dbReference type="NCBI Taxonomy" id="2725995"/>
    <lineage>
        <taxon>Bacteria</taxon>
        <taxon>Pseudomonadati</taxon>
        <taxon>Pseudomonadota</taxon>
        <taxon>Betaproteobacteria</taxon>
        <taxon>Burkholderiales</taxon>
        <taxon>Oxalobacteraceae</taxon>
        <taxon>Telluria group</taxon>
        <taxon>Telluria</taxon>
    </lineage>
</organism>
<dbReference type="Proteomes" id="UP000533905">
    <property type="component" value="Unassembled WGS sequence"/>
</dbReference>
<name>A0A7Y2JZ43_9BURK</name>
<keyword evidence="1" id="KW-1133">Transmembrane helix</keyword>
<dbReference type="InterPro" id="IPR007813">
    <property type="entry name" value="PilN"/>
</dbReference>
<dbReference type="AlphaFoldDB" id="A0A7Y2JZ43"/>
<evidence type="ECO:0000256" key="1">
    <source>
        <dbReference type="SAM" id="Phobius"/>
    </source>
</evidence>
<sequence>MRQQVNLFNPAFLPQKKVLTAPMMGAALLVLVAGIAGLGVVLRAQTVRMQAEADAGATELARKQARLATVNAQFAPRQKTADMDAQVLEAEAQLAALRKVSGVLQRGELGDTSGFAGYFQAFARQSVPGLWLTSVSIAGKDIGLKGRTTDPALVPGYIGRLTREPLLQGKSFASLQIGQAEALTRTDADGKQVKTPAPYVEFSLQSTTATPEATRP</sequence>
<proteinExistence type="predicted"/>
<evidence type="ECO:0000313" key="3">
    <source>
        <dbReference type="Proteomes" id="UP000533905"/>
    </source>
</evidence>
<accession>A0A7Y2JZ43</accession>
<keyword evidence="1" id="KW-0472">Membrane</keyword>
<reference evidence="2 3" key="1">
    <citation type="submission" date="2020-04" db="EMBL/GenBank/DDBJ databases">
        <title>Massilia sp. nov., a cold adapted bacteria isolated from Arctic soil.</title>
        <authorList>
            <person name="Son J."/>
            <person name="Ka J.-O."/>
        </authorList>
    </citation>
    <scope>NUCLEOTIDE SEQUENCE [LARGE SCALE GENOMIC DNA]</scope>
    <source>
        <strain evidence="2 3">ML15P13</strain>
    </source>
</reference>